<sequence>MTVLAGAGVLALLLATPQPAAAADSAAAIAANAGAVAANYDAQFFTATSDIADSTYNDPATPDVDIVVDADRTPTVATSLQGGTPVAVVNGTNVSVVPPSLGTGSTVTTVSSTTAVTTGASGSLVNERSENRVRSLIVIDNAAAPTTYTYSIGSPDIKFVTVAESETGNIIGIVNSVTGEALGYLNPAWARDAANVTVPTSYTVNAAGQLVQTIEHAGAAYPVTADPSVSFGWFIYVRYSKSEVHNAVTYAQAYGLRYFTSRMCGMIPNSIIRYACNLFINAYFGSVWQTFLYAHNNNRCVEVKYNYPSPHYMVGWKSYSC</sequence>
<protein>
    <submittedName>
        <fullName evidence="2">Uncharacterized protein</fullName>
    </submittedName>
</protein>
<dbReference type="EMBL" id="JBHSAY010000020">
    <property type="protein sequence ID" value="MFC4135049.1"/>
    <property type="molecule type" value="Genomic_DNA"/>
</dbReference>
<dbReference type="Proteomes" id="UP001595816">
    <property type="component" value="Unassembled WGS sequence"/>
</dbReference>
<keyword evidence="1" id="KW-0732">Signal</keyword>
<evidence type="ECO:0000313" key="2">
    <source>
        <dbReference type="EMBL" id="MFC4135049.1"/>
    </source>
</evidence>
<feature type="signal peptide" evidence="1">
    <location>
        <begin position="1"/>
        <end position="22"/>
    </location>
</feature>
<keyword evidence="3" id="KW-1185">Reference proteome</keyword>
<gene>
    <name evidence="2" type="ORF">ACFOZ4_30940</name>
</gene>
<name>A0ABV8LWY5_9ACTN</name>
<evidence type="ECO:0000313" key="3">
    <source>
        <dbReference type="Proteomes" id="UP001595816"/>
    </source>
</evidence>
<reference evidence="3" key="1">
    <citation type="journal article" date="2019" name="Int. J. Syst. Evol. Microbiol.">
        <title>The Global Catalogue of Microorganisms (GCM) 10K type strain sequencing project: providing services to taxonomists for standard genome sequencing and annotation.</title>
        <authorList>
            <consortium name="The Broad Institute Genomics Platform"/>
            <consortium name="The Broad Institute Genome Sequencing Center for Infectious Disease"/>
            <person name="Wu L."/>
            <person name="Ma J."/>
        </authorList>
    </citation>
    <scope>NUCLEOTIDE SEQUENCE [LARGE SCALE GENOMIC DNA]</scope>
    <source>
        <strain evidence="3">CGMCC 4.7289</strain>
    </source>
</reference>
<dbReference type="RefSeq" id="WP_253762879.1">
    <property type="nucleotide sequence ID" value="NZ_JAMZDZ010000001.1"/>
</dbReference>
<comment type="caution">
    <text evidence="2">The sequence shown here is derived from an EMBL/GenBank/DDBJ whole genome shotgun (WGS) entry which is preliminary data.</text>
</comment>
<proteinExistence type="predicted"/>
<feature type="chain" id="PRO_5046438287" evidence="1">
    <location>
        <begin position="23"/>
        <end position="321"/>
    </location>
</feature>
<organism evidence="2 3">
    <name type="scientific">Hamadaea flava</name>
    <dbReference type="NCBI Taxonomy" id="1742688"/>
    <lineage>
        <taxon>Bacteria</taxon>
        <taxon>Bacillati</taxon>
        <taxon>Actinomycetota</taxon>
        <taxon>Actinomycetes</taxon>
        <taxon>Micromonosporales</taxon>
        <taxon>Micromonosporaceae</taxon>
        <taxon>Hamadaea</taxon>
    </lineage>
</organism>
<accession>A0ABV8LWY5</accession>
<evidence type="ECO:0000256" key="1">
    <source>
        <dbReference type="SAM" id="SignalP"/>
    </source>
</evidence>